<keyword evidence="1" id="KW-1133">Transmembrane helix</keyword>
<keyword evidence="1" id="KW-0472">Membrane</keyword>
<sequence length="89" mass="9964">MLEDSTTVYWKIISEKSEPTGGAFTIALAGMGLRILMRRSGLMETSSASTFQLLVKSSGWVETLPKIYVTVLSYTQSWKREVRKLRSTG</sequence>
<proteinExistence type="predicted"/>
<evidence type="ECO:0000313" key="2">
    <source>
        <dbReference type="Proteomes" id="UP000887574"/>
    </source>
</evidence>
<name>A0A915DI38_9BILA</name>
<evidence type="ECO:0000313" key="3">
    <source>
        <dbReference type="WBParaSite" id="jg20155"/>
    </source>
</evidence>
<keyword evidence="2" id="KW-1185">Reference proteome</keyword>
<dbReference type="Proteomes" id="UP000887574">
    <property type="component" value="Unplaced"/>
</dbReference>
<feature type="transmembrane region" description="Helical" evidence="1">
    <location>
        <begin position="20"/>
        <end position="37"/>
    </location>
</feature>
<accession>A0A915DI38</accession>
<organism evidence="2 3">
    <name type="scientific">Ditylenchus dipsaci</name>
    <dbReference type="NCBI Taxonomy" id="166011"/>
    <lineage>
        <taxon>Eukaryota</taxon>
        <taxon>Metazoa</taxon>
        <taxon>Ecdysozoa</taxon>
        <taxon>Nematoda</taxon>
        <taxon>Chromadorea</taxon>
        <taxon>Rhabditida</taxon>
        <taxon>Tylenchina</taxon>
        <taxon>Tylenchomorpha</taxon>
        <taxon>Sphaerularioidea</taxon>
        <taxon>Anguinidae</taxon>
        <taxon>Anguininae</taxon>
        <taxon>Ditylenchus</taxon>
    </lineage>
</organism>
<reference evidence="3" key="1">
    <citation type="submission" date="2022-11" db="UniProtKB">
        <authorList>
            <consortium name="WormBaseParasite"/>
        </authorList>
    </citation>
    <scope>IDENTIFICATION</scope>
</reference>
<keyword evidence="1" id="KW-0812">Transmembrane</keyword>
<protein>
    <submittedName>
        <fullName evidence="3">Uncharacterized protein</fullName>
    </submittedName>
</protein>
<dbReference type="AlphaFoldDB" id="A0A915DI38"/>
<dbReference type="WBParaSite" id="jg20155">
    <property type="protein sequence ID" value="jg20155"/>
    <property type="gene ID" value="jg20155"/>
</dbReference>
<evidence type="ECO:0000256" key="1">
    <source>
        <dbReference type="SAM" id="Phobius"/>
    </source>
</evidence>